<feature type="compositionally biased region" description="Polar residues" evidence="1">
    <location>
        <begin position="97"/>
        <end position="113"/>
    </location>
</feature>
<comment type="caution">
    <text evidence="3">The sequence shown here is derived from an EMBL/GenBank/DDBJ whole genome shotgun (WGS) entry which is preliminary data.</text>
</comment>
<dbReference type="PANTHER" id="PTHR47336:SF2">
    <property type="entry name" value="TRANSCRIPTION FACTOR HMS1-RELATED"/>
    <property type="match status" value="1"/>
</dbReference>
<dbReference type="Proteomes" id="UP000054251">
    <property type="component" value="Unassembled WGS sequence"/>
</dbReference>
<evidence type="ECO:0000256" key="1">
    <source>
        <dbReference type="SAM" id="MobiDB-lite"/>
    </source>
</evidence>
<organism evidence="3 4">
    <name type="scientific">Debaryomyces fabryi</name>
    <dbReference type="NCBI Taxonomy" id="58627"/>
    <lineage>
        <taxon>Eukaryota</taxon>
        <taxon>Fungi</taxon>
        <taxon>Dikarya</taxon>
        <taxon>Ascomycota</taxon>
        <taxon>Saccharomycotina</taxon>
        <taxon>Pichiomycetes</taxon>
        <taxon>Debaryomycetaceae</taxon>
        <taxon>Debaryomyces</taxon>
    </lineage>
</organism>
<dbReference type="PROSITE" id="PS50888">
    <property type="entry name" value="BHLH"/>
    <property type="match status" value="1"/>
</dbReference>
<dbReference type="GO" id="GO:0046983">
    <property type="term" value="F:protein dimerization activity"/>
    <property type="evidence" value="ECO:0007669"/>
    <property type="project" value="InterPro"/>
</dbReference>
<proteinExistence type="predicted"/>
<dbReference type="PANTHER" id="PTHR47336">
    <property type="entry name" value="TRANSCRIPTION FACTOR HMS1-RELATED"/>
    <property type="match status" value="1"/>
</dbReference>
<evidence type="ECO:0000259" key="2">
    <source>
        <dbReference type="PROSITE" id="PS50888"/>
    </source>
</evidence>
<dbReference type="RefSeq" id="XP_015469228.1">
    <property type="nucleotide sequence ID" value="XM_015609969.1"/>
</dbReference>
<sequence length="271" mass="30912">MSFKLNDYNAFLTSLYEKKPTIKREQQSSDEFPVDFDFGLAMSTENKPTRFDNINTEFIAETGASNIMNNSYIQGWGGLQRPESQIILPNDDLSLSGPHNQTQEKSNEPQSSGPGFVQAYSCSQFSPLDFNIENKKINASLEEAQSRPRTKSAHNVIEQRYRNKINDKFTVLENTVPTLRVAKRRLKGAVSPDFKHYDEEEPIDDYSGSEDEDLEGLEPAKKLNKGTILTKSIEYIKFLEMKNNSMHNENEQLILKARLLGISVDEALRYK</sequence>
<gene>
    <name evidence="3" type="ORF">AC631_01139</name>
</gene>
<feature type="region of interest" description="Disordered" evidence="1">
    <location>
        <begin position="89"/>
        <end position="118"/>
    </location>
</feature>
<dbReference type="InterPro" id="IPR052099">
    <property type="entry name" value="Regulatory_TF_Diverse"/>
</dbReference>
<dbReference type="SMART" id="SM00353">
    <property type="entry name" value="HLH"/>
    <property type="match status" value="1"/>
</dbReference>
<dbReference type="GeneID" id="26838148"/>
<dbReference type="InterPro" id="IPR036638">
    <property type="entry name" value="HLH_DNA-bd_sf"/>
</dbReference>
<keyword evidence="4" id="KW-1185">Reference proteome</keyword>
<feature type="domain" description="BHLH" evidence="2">
    <location>
        <begin position="149"/>
        <end position="239"/>
    </location>
</feature>
<dbReference type="OrthoDB" id="2133190at2759"/>
<dbReference type="InterPro" id="IPR011598">
    <property type="entry name" value="bHLH_dom"/>
</dbReference>
<reference evidence="3 4" key="1">
    <citation type="submission" date="2015-11" db="EMBL/GenBank/DDBJ databases">
        <title>The genome of Debaryomyces fabryi.</title>
        <authorList>
            <person name="Tafer H."/>
            <person name="Lopandic K."/>
        </authorList>
    </citation>
    <scope>NUCLEOTIDE SEQUENCE [LARGE SCALE GENOMIC DNA]</scope>
    <source>
        <strain evidence="3 4">CBS 789</strain>
    </source>
</reference>
<name>A0A0V1Q430_9ASCO</name>
<dbReference type="SUPFAM" id="SSF47459">
    <property type="entry name" value="HLH, helix-loop-helix DNA-binding domain"/>
    <property type="match status" value="1"/>
</dbReference>
<protein>
    <recommendedName>
        <fullName evidence="2">BHLH domain-containing protein</fullName>
    </recommendedName>
</protein>
<accession>A0A0V1Q430</accession>
<dbReference type="Pfam" id="PF00010">
    <property type="entry name" value="HLH"/>
    <property type="match status" value="1"/>
</dbReference>
<dbReference type="Gene3D" id="4.10.280.10">
    <property type="entry name" value="Helix-loop-helix DNA-binding domain"/>
    <property type="match status" value="1"/>
</dbReference>
<evidence type="ECO:0000313" key="4">
    <source>
        <dbReference type="Proteomes" id="UP000054251"/>
    </source>
</evidence>
<dbReference type="EMBL" id="LMYN01000014">
    <property type="protein sequence ID" value="KSA03126.1"/>
    <property type="molecule type" value="Genomic_DNA"/>
</dbReference>
<evidence type="ECO:0000313" key="3">
    <source>
        <dbReference type="EMBL" id="KSA03126.1"/>
    </source>
</evidence>
<dbReference type="AlphaFoldDB" id="A0A0V1Q430"/>